<gene>
    <name evidence="2" type="ORF">GHT09_009939</name>
    <name evidence="3" type="ORF">MONAX_5E014871</name>
</gene>
<dbReference type="EMBL" id="CABDUW010000019">
    <property type="protein sequence ID" value="VTJ52549.1"/>
    <property type="molecule type" value="Genomic_DNA"/>
</dbReference>
<feature type="compositionally biased region" description="Gly residues" evidence="1">
    <location>
        <begin position="95"/>
        <end position="104"/>
    </location>
</feature>
<organism evidence="3 4">
    <name type="scientific">Marmota monax</name>
    <name type="common">Woodchuck</name>
    <dbReference type="NCBI Taxonomy" id="9995"/>
    <lineage>
        <taxon>Eukaryota</taxon>
        <taxon>Metazoa</taxon>
        <taxon>Chordata</taxon>
        <taxon>Craniata</taxon>
        <taxon>Vertebrata</taxon>
        <taxon>Euteleostomi</taxon>
        <taxon>Mammalia</taxon>
        <taxon>Eutheria</taxon>
        <taxon>Euarchontoglires</taxon>
        <taxon>Glires</taxon>
        <taxon>Rodentia</taxon>
        <taxon>Sciuromorpha</taxon>
        <taxon>Sciuridae</taxon>
        <taxon>Xerinae</taxon>
        <taxon>Marmotini</taxon>
        <taxon>Marmota</taxon>
    </lineage>
</organism>
<dbReference type="AlphaFoldDB" id="A0A5E4A681"/>
<reference evidence="3 4" key="1">
    <citation type="submission" date="2019-04" db="EMBL/GenBank/DDBJ databases">
        <authorList>
            <person name="Alioto T."/>
            <person name="Alioto T."/>
        </authorList>
    </citation>
    <scope>NUCLEOTIDE SEQUENCE [LARGE SCALE GENOMIC DNA]</scope>
</reference>
<evidence type="ECO:0000313" key="4">
    <source>
        <dbReference type="Proteomes" id="UP000335636"/>
    </source>
</evidence>
<evidence type="ECO:0000313" key="2">
    <source>
        <dbReference type="EMBL" id="KAF7478868.1"/>
    </source>
</evidence>
<dbReference type="Proteomes" id="UP000335636">
    <property type="component" value="Unassembled WGS sequence"/>
</dbReference>
<feature type="region of interest" description="Disordered" evidence="1">
    <location>
        <begin position="1"/>
        <end position="230"/>
    </location>
</feature>
<reference evidence="2" key="2">
    <citation type="submission" date="2020-08" db="EMBL/GenBank/DDBJ databases">
        <authorList>
            <person name="Shumante A."/>
            <person name="Zimin A.V."/>
            <person name="Puiu D."/>
            <person name="Salzberg S.L."/>
        </authorList>
    </citation>
    <scope>NUCLEOTIDE SEQUENCE</scope>
    <source>
        <strain evidence="2">WC2-LM</strain>
        <tissue evidence="2">Liver</tissue>
    </source>
</reference>
<proteinExistence type="predicted"/>
<accession>A0A5E4A681</accession>
<dbReference type="EMBL" id="WJEC01001432">
    <property type="protein sequence ID" value="KAF7478868.1"/>
    <property type="molecule type" value="Genomic_DNA"/>
</dbReference>
<name>A0A5E4A681_MARMO</name>
<dbReference type="Proteomes" id="UP000662637">
    <property type="component" value="Unassembled WGS sequence"/>
</dbReference>
<feature type="compositionally biased region" description="Low complexity" evidence="1">
    <location>
        <begin position="116"/>
        <end position="147"/>
    </location>
</feature>
<sequence>MSPRLGAELTDTRPPGDMVLETPGLLATKSSEALSAPEAARRRLGPERSHRHRVPARRRAHEPARAAAAAGEVRDRWRAAGTSETGRGRKEQAGPGRGRAGPGPAGRRTRRGVCEAAAQLGRARPGPAAGGRRPPSGASSPCPALPAVARPPSSGVGMRVFRGVAGGPLPRPPAGASPSGSDLFSEAPLQASSRGRGAPCHPDFRVPSTGRRRGGLPPHPGHPGRPVCPVTAAEDPGRLALLHCTQVYQSPLCV</sequence>
<evidence type="ECO:0000256" key="1">
    <source>
        <dbReference type="SAM" id="MobiDB-lite"/>
    </source>
</evidence>
<evidence type="ECO:0000313" key="3">
    <source>
        <dbReference type="EMBL" id="VTJ52549.1"/>
    </source>
</evidence>
<keyword evidence="4" id="KW-1185">Reference proteome</keyword>
<feature type="compositionally biased region" description="Basic residues" evidence="1">
    <location>
        <begin position="49"/>
        <end position="60"/>
    </location>
</feature>
<feature type="compositionally biased region" description="Basic and acidic residues" evidence="1">
    <location>
        <begin position="39"/>
        <end position="48"/>
    </location>
</feature>
<protein>
    <submittedName>
        <fullName evidence="3">Uncharacterized protein</fullName>
    </submittedName>
</protein>